<feature type="non-terminal residue" evidence="1">
    <location>
        <position position="1"/>
    </location>
</feature>
<accession>A0A0F8WBS7</accession>
<comment type="caution">
    <text evidence="1">The sequence shown here is derived from an EMBL/GenBank/DDBJ whole genome shotgun (WGS) entry which is preliminary data.</text>
</comment>
<dbReference type="EMBL" id="LAZR01070082">
    <property type="protein sequence ID" value="KKK45540.1"/>
    <property type="molecule type" value="Genomic_DNA"/>
</dbReference>
<gene>
    <name evidence="1" type="ORF">LCGC14_3165360</name>
</gene>
<reference evidence="1" key="1">
    <citation type="journal article" date="2015" name="Nature">
        <title>Complex archaea that bridge the gap between prokaryotes and eukaryotes.</title>
        <authorList>
            <person name="Spang A."/>
            <person name="Saw J.H."/>
            <person name="Jorgensen S.L."/>
            <person name="Zaremba-Niedzwiedzka K."/>
            <person name="Martijn J."/>
            <person name="Lind A.E."/>
            <person name="van Eijk R."/>
            <person name="Schleper C."/>
            <person name="Guy L."/>
            <person name="Ettema T.J."/>
        </authorList>
    </citation>
    <scope>NUCLEOTIDE SEQUENCE</scope>
</reference>
<protein>
    <submittedName>
        <fullName evidence="1">Uncharacterized protein</fullName>
    </submittedName>
</protein>
<proteinExistence type="predicted"/>
<dbReference type="AlphaFoldDB" id="A0A0F8WBS7"/>
<organism evidence="1">
    <name type="scientific">marine sediment metagenome</name>
    <dbReference type="NCBI Taxonomy" id="412755"/>
    <lineage>
        <taxon>unclassified sequences</taxon>
        <taxon>metagenomes</taxon>
        <taxon>ecological metagenomes</taxon>
    </lineage>
</organism>
<sequence>VLFRGPFVFANQLVKHDVAGSLSTAHTYLKKLESAGLLIRAKERYNRKVGYINGMLWNALRGEIDLS</sequence>
<evidence type="ECO:0000313" key="1">
    <source>
        <dbReference type="EMBL" id="KKK45540.1"/>
    </source>
</evidence>
<name>A0A0F8WBS7_9ZZZZ</name>